<comment type="caution">
    <text evidence="2">The sequence shown here is derived from an EMBL/GenBank/DDBJ whole genome shotgun (WGS) entry which is preliminary data.</text>
</comment>
<protein>
    <submittedName>
        <fullName evidence="2">Uncharacterized protein</fullName>
    </submittedName>
</protein>
<feature type="region of interest" description="Disordered" evidence="1">
    <location>
        <begin position="167"/>
        <end position="220"/>
    </location>
</feature>
<name>A0AAE1XI23_9LAMI</name>
<evidence type="ECO:0000256" key="1">
    <source>
        <dbReference type="SAM" id="MobiDB-lite"/>
    </source>
</evidence>
<feature type="region of interest" description="Disordered" evidence="1">
    <location>
        <begin position="233"/>
        <end position="255"/>
    </location>
</feature>
<evidence type="ECO:0000313" key="3">
    <source>
        <dbReference type="Proteomes" id="UP001293254"/>
    </source>
</evidence>
<feature type="compositionally biased region" description="Acidic residues" evidence="1">
    <location>
        <begin position="1"/>
        <end position="12"/>
    </location>
</feature>
<reference evidence="2" key="2">
    <citation type="journal article" date="2024" name="Plant">
        <title>Genomic evolution and insights into agronomic trait innovations of Sesamum species.</title>
        <authorList>
            <person name="Miao H."/>
            <person name="Wang L."/>
            <person name="Qu L."/>
            <person name="Liu H."/>
            <person name="Sun Y."/>
            <person name="Le M."/>
            <person name="Wang Q."/>
            <person name="Wei S."/>
            <person name="Zheng Y."/>
            <person name="Lin W."/>
            <person name="Duan Y."/>
            <person name="Cao H."/>
            <person name="Xiong S."/>
            <person name="Wang X."/>
            <person name="Wei L."/>
            <person name="Li C."/>
            <person name="Ma Q."/>
            <person name="Ju M."/>
            <person name="Zhao R."/>
            <person name="Li G."/>
            <person name="Mu C."/>
            <person name="Tian Q."/>
            <person name="Mei H."/>
            <person name="Zhang T."/>
            <person name="Gao T."/>
            <person name="Zhang H."/>
        </authorList>
    </citation>
    <scope>NUCLEOTIDE SEQUENCE</scope>
    <source>
        <strain evidence="2">3651</strain>
    </source>
</reference>
<feature type="region of interest" description="Disordered" evidence="1">
    <location>
        <begin position="1"/>
        <end position="21"/>
    </location>
</feature>
<accession>A0AAE1XI23</accession>
<proteinExistence type="predicted"/>
<dbReference type="Proteomes" id="UP001293254">
    <property type="component" value="Unassembled WGS sequence"/>
</dbReference>
<feature type="compositionally biased region" description="Polar residues" evidence="1">
    <location>
        <begin position="241"/>
        <end position="255"/>
    </location>
</feature>
<reference evidence="2" key="1">
    <citation type="submission" date="2020-06" db="EMBL/GenBank/DDBJ databases">
        <authorList>
            <person name="Li T."/>
            <person name="Hu X."/>
            <person name="Zhang T."/>
            <person name="Song X."/>
            <person name="Zhang H."/>
            <person name="Dai N."/>
            <person name="Sheng W."/>
            <person name="Hou X."/>
            <person name="Wei L."/>
        </authorList>
    </citation>
    <scope>NUCLEOTIDE SEQUENCE</scope>
    <source>
        <strain evidence="2">3651</strain>
        <tissue evidence="2">Leaf</tissue>
    </source>
</reference>
<gene>
    <name evidence="2" type="ORF">Salat_2959900</name>
</gene>
<feature type="region of interest" description="Disordered" evidence="1">
    <location>
        <begin position="77"/>
        <end position="106"/>
    </location>
</feature>
<sequence length="302" mass="33723">MANDEPPLDDIESGNGSAVVGCPSEEEENALNRLLSEFNLSEFLALANRVIDEGDIASMEAISDLKRRWNEKFGDFQPRPSMVARPSSSRTLTPFRPITAPTRPARQIPRMPTTEQMNAYLLHTPSVAASFPVPILSLPPSSMASSIFPVSAAAATLAPPSIVTVLEGSQQDPDNQPRSLRVDNQPQYSLPVETSSFKSDSPSIGVDNQPQSSIHGEINNHNTPYFREDKQPQYSLHGETPSFQSDPPSIRVDTQPQSSLFSMDTHLDENLHNYRRLPPFHGHHFQPLWTKETWLNHRTYSW</sequence>
<evidence type="ECO:0000313" key="2">
    <source>
        <dbReference type="EMBL" id="KAK4412350.1"/>
    </source>
</evidence>
<dbReference type="EMBL" id="JACGWO010000014">
    <property type="protein sequence ID" value="KAK4412350.1"/>
    <property type="molecule type" value="Genomic_DNA"/>
</dbReference>
<dbReference type="AlphaFoldDB" id="A0AAE1XI23"/>
<organism evidence="2 3">
    <name type="scientific">Sesamum alatum</name>
    <dbReference type="NCBI Taxonomy" id="300844"/>
    <lineage>
        <taxon>Eukaryota</taxon>
        <taxon>Viridiplantae</taxon>
        <taxon>Streptophyta</taxon>
        <taxon>Embryophyta</taxon>
        <taxon>Tracheophyta</taxon>
        <taxon>Spermatophyta</taxon>
        <taxon>Magnoliopsida</taxon>
        <taxon>eudicotyledons</taxon>
        <taxon>Gunneridae</taxon>
        <taxon>Pentapetalae</taxon>
        <taxon>asterids</taxon>
        <taxon>lamiids</taxon>
        <taxon>Lamiales</taxon>
        <taxon>Pedaliaceae</taxon>
        <taxon>Sesamum</taxon>
    </lineage>
</organism>
<keyword evidence="3" id="KW-1185">Reference proteome</keyword>